<protein>
    <submittedName>
        <fullName evidence="1">Uncharacterized protein</fullName>
    </submittedName>
</protein>
<comment type="caution">
    <text evidence="1">The sequence shown here is derived from an EMBL/GenBank/DDBJ whole genome shotgun (WGS) entry which is preliminary data.</text>
</comment>
<dbReference type="EMBL" id="LXQA011084931">
    <property type="protein sequence ID" value="MCI84191.1"/>
    <property type="molecule type" value="Genomic_DNA"/>
</dbReference>
<feature type="non-terminal residue" evidence="1">
    <location>
        <position position="37"/>
    </location>
</feature>
<reference evidence="1 2" key="1">
    <citation type="journal article" date="2018" name="Front. Plant Sci.">
        <title>Red Clover (Trifolium pratense) and Zigzag Clover (T. medium) - A Picture of Genomic Similarities and Differences.</title>
        <authorList>
            <person name="Dluhosova J."/>
            <person name="Istvanek J."/>
            <person name="Nedelnik J."/>
            <person name="Repkova J."/>
        </authorList>
    </citation>
    <scope>NUCLEOTIDE SEQUENCE [LARGE SCALE GENOMIC DNA]</scope>
    <source>
        <strain evidence="2">cv. 10/8</strain>
        <tissue evidence="1">Leaf</tissue>
    </source>
</reference>
<accession>A0A392VB91</accession>
<dbReference type="AlphaFoldDB" id="A0A392VB91"/>
<keyword evidence="2" id="KW-1185">Reference proteome</keyword>
<sequence>MRQDLAFLGLRAANGPGNLHVHSRYFNVLLGHHVTPG</sequence>
<dbReference type="Proteomes" id="UP000265520">
    <property type="component" value="Unassembled WGS sequence"/>
</dbReference>
<evidence type="ECO:0000313" key="1">
    <source>
        <dbReference type="EMBL" id="MCI84191.1"/>
    </source>
</evidence>
<name>A0A392VB91_9FABA</name>
<evidence type="ECO:0000313" key="2">
    <source>
        <dbReference type="Proteomes" id="UP000265520"/>
    </source>
</evidence>
<proteinExistence type="predicted"/>
<organism evidence="1 2">
    <name type="scientific">Trifolium medium</name>
    <dbReference type="NCBI Taxonomy" id="97028"/>
    <lineage>
        <taxon>Eukaryota</taxon>
        <taxon>Viridiplantae</taxon>
        <taxon>Streptophyta</taxon>
        <taxon>Embryophyta</taxon>
        <taxon>Tracheophyta</taxon>
        <taxon>Spermatophyta</taxon>
        <taxon>Magnoliopsida</taxon>
        <taxon>eudicotyledons</taxon>
        <taxon>Gunneridae</taxon>
        <taxon>Pentapetalae</taxon>
        <taxon>rosids</taxon>
        <taxon>fabids</taxon>
        <taxon>Fabales</taxon>
        <taxon>Fabaceae</taxon>
        <taxon>Papilionoideae</taxon>
        <taxon>50 kb inversion clade</taxon>
        <taxon>NPAAA clade</taxon>
        <taxon>Hologalegina</taxon>
        <taxon>IRL clade</taxon>
        <taxon>Trifolieae</taxon>
        <taxon>Trifolium</taxon>
    </lineage>
</organism>